<keyword evidence="1" id="KW-0533">Nickel</keyword>
<feature type="binding site" evidence="1">
    <location>
        <position position="64"/>
    </location>
    <ligand>
        <name>Ni(2+)</name>
        <dbReference type="ChEBI" id="CHEBI:49786"/>
    </ligand>
</feature>
<dbReference type="InterPro" id="IPR026043">
    <property type="entry name" value="NadR"/>
</dbReference>
<dbReference type="InterPro" id="IPR036388">
    <property type="entry name" value="WH-like_DNA-bd_sf"/>
</dbReference>
<evidence type="ECO:0000313" key="4">
    <source>
        <dbReference type="EMBL" id="QNM10473.1"/>
    </source>
</evidence>
<evidence type="ECO:0000259" key="2">
    <source>
        <dbReference type="Pfam" id="PF02829"/>
    </source>
</evidence>
<organism evidence="4 5">
    <name type="scientific">Wansuia hejianensis</name>
    <dbReference type="NCBI Taxonomy" id="2763667"/>
    <lineage>
        <taxon>Bacteria</taxon>
        <taxon>Bacillati</taxon>
        <taxon>Bacillota</taxon>
        <taxon>Clostridia</taxon>
        <taxon>Lachnospirales</taxon>
        <taxon>Lachnospiraceae</taxon>
        <taxon>Wansuia</taxon>
    </lineage>
</organism>
<reference evidence="4 5" key="1">
    <citation type="submission" date="2020-08" db="EMBL/GenBank/DDBJ databases">
        <authorList>
            <person name="Liu C."/>
            <person name="Sun Q."/>
        </authorList>
    </citation>
    <scope>NUCLEOTIDE SEQUENCE [LARGE SCALE GENOMIC DNA]</scope>
    <source>
        <strain evidence="4 5">NSJ-29</strain>
    </source>
</reference>
<evidence type="ECO:0000256" key="1">
    <source>
        <dbReference type="PIRSR" id="PIRSR037847-1"/>
    </source>
</evidence>
<dbReference type="EMBL" id="CP060635">
    <property type="protein sequence ID" value="QNM10473.1"/>
    <property type="molecule type" value="Genomic_DNA"/>
</dbReference>
<dbReference type="PANTHER" id="PTHR40068:SF1">
    <property type="entry name" value="TRANSCRIPTION REPRESSOR NIAR-RELATED"/>
    <property type="match status" value="1"/>
</dbReference>
<dbReference type="InterPro" id="IPR036390">
    <property type="entry name" value="WH_DNA-bd_sf"/>
</dbReference>
<keyword evidence="5" id="KW-1185">Reference proteome</keyword>
<gene>
    <name evidence="4" type="ORF">H9Q79_09190</name>
</gene>
<dbReference type="Gene3D" id="3.30.1340.20">
    <property type="entry name" value="3H domain"/>
    <property type="match status" value="1"/>
</dbReference>
<sequence length="158" mass="17824">MLETTVEAISGTSIAKQLGVSRQVIVQDIALLRASNENILSTPRGYLLFRQSDGKITRRFRVFHSSEQIEQELNLIVDKGARVMDVIVEHPVYGEIRGTLPLASRRDVQDFIKRIQAQQGTPLLEISNGVHIHTVEADNLQILEEVEQDLRHAGILYE</sequence>
<dbReference type="PANTHER" id="PTHR40068">
    <property type="entry name" value="TRANSCRIPTION REPRESSOR NIAR-RELATED"/>
    <property type="match status" value="1"/>
</dbReference>
<dbReference type="SUPFAM" id="SSF46785">
    <property type="entry name" value="Winged helix' DNA-binding domain"/>
    <property type="match status" value="1"/>
</dbReference>
<feature type="binding site" evidence="1">
    <location>
        <position position="133"/>
    </location>
    <ligand>
        <name>Ni(2+)</name>
        <dbReference type="ChEBI" id="CHEBI:49786"/>
    </ligand>
</feature>
<name>A0A7G9GI41_9FIRM</name>
<keyword evidence="1" id="KW-0479">Metal-binding</keyword>
<accession>A0A7G9GI41</accession>
<feature type="binding site" evidence="1">
    <location>
        <position position="131"/>
    </location>
    <ligand>
        <name>Ni(2+)</name>
        <dbReference type="ChEBI" id="CHEBI:49786"/>
    </ligand>
</feature>
<dbReference type="Proteomes" id="UP000515860">
    <property type="component" value="Chromosome"/>
</dbReference>
<dbReference type="InterPro" id="IPR035922">
    <property type="entry name" value="3H_dom_sf"/>
</dbReference>
<evidence type="ECO:0000259" key="3">
    <source>
        <dbReference type="Pfam" id="PF08279"/>
    </source>
</evidence>
<feature type="domain" description="3H" evidence="2">
    <location>
        <begin position="62"/>
        <end position="156"/>
    </location>
</feature>
<dbReference type="AlphaFoldDB" id="A0A7G9GI41"/>
<dbReference type="InterPro" id="IPR013196">
    <property type="entry name" value="HTH_11"/>
</dbReference>
<dbReference type="GO" id="GO:0046872">
    <property type="term" value="F:metal ion binding"/>
    <property type="evidence" value="ECO:0007669"/>
    <property type="project" value="UniProtKB-KW"/>
</dbReference>
<dbReference type="KEGG" id="whj:H9Q79_09190"/>
<evidence type="ECO:0000313" key="5">
    <source>
        <dbReference type="Proteomes" id="UP000515860"/>
    </source>
</evidence>
<dbReference type="PIRSF" id="PIRSF037847">
    <property type="entry name" value="NiaR"/>
    <property type="match status" value="1"/>
</dbReference>
<proteinExistence type="predicted"/>
<dbReference type="SUPFAM" id="SSF75500">
    <property type="entry name" value="Putative transcriptional regulator TM1602, C-terminal domain"/>
    <property type="match status" value="1"/>
</dbReference>
<feature type="domain" description="Helix-turn-helix type 11" evidence="3">
    <location>
        <begin position="2"/>
        <end position="46"/>
    </location>
</feature>
<dbReference type="Pfam" id="PF02829">
    <property type="entry name" value="3H"/>
    <property type="match status" value="1"/>
</dbReference>
<dbReference type="InterPro" id="IPR004173">
    <property type="entry name" value="3H_domain"/>
</dbReference>
<dbReference type="Pfam" id="PF08279">
    <property type="entry name" value="HTH_11"/>
    <property type="match status" value="1"/>
</dbReference>
<feature type="binding site" evidence="1">
    <location>
        <position position="72"/>
    </location>
    <ligand>
        <name>Ni(2+)</name>
        <dbReference type="ChEBI" id="CHEBI:49786"/>
    </ligand>
</feature>
<protein>
    <submittedName>
        <fullName evidence="4">Transcription repressor NadR</fullName>
    </submittedName>
</protein>
<dbReference type="Gene3D" id="1.10.10.10">
    <property type="entry name" value="Winged helix-like DNA-binding domain superfamily/Winged helix DNA-binding domain"/>
    <property type="match status" value="1"/>
</dbReference>